<keyword evidence="4" id="KW-1185">Reference proteome</keyword>
<dbReference type="OMA" id="EFADEDW"/>
<comment type="caution">
    <text evidence="3">The sequence shown here is derived from an EMBL/GenBank/DDBJ whole genome shotgun (WGS) entry which is preliminary data.</text>
</comment>
<sequence length="368" mass="41722">MKDTWRWREEREGTVVADLNAAGVRNVQQFVAQGDVYQYLSVLGKTSSVHHTETDRYDTQSWVCPVRGQQVTVSTHIHYRLILGMVGYPVRRLKGTDELLHSGYDIFQVKEPGSGTRKGYLIDWETSSAVDSEGHSLDSNRTGTWKFMSSKVLSKPEQPHTLEDDMESLLYVVLYCALLYLPHNLDDESLEVVIQRLFDQSVDIDGELRGGFGKIANRAGCTLTGRIKFANPDLQKWLDDAMNLHGRLGVPSAQSSLIWRVPENLDKLWRDFFATQTLTSGDRVENALPDPPTFRNKPESSLVTFVPPPRPASSTKRPVEGEAEVKKAHTLKRQRAEPENLRRSDRLRSRSGPSVAPPTKRKKNWREP</sequence>
<protein>
    <recommendedName>
        <fullName evidence="2">Fungal-type protein kinase domain-containing protein</fullName>
    </recommendedName>
</protein>
<organism evidence="3 4">
    <name type="scientific">Trametes pubescens</name>
    <name type="common">White-rot fungus</name>
    <dbReference type="NCBI Taxonomy" id="154538"/>
    <lineage>
        <taxon>Eukaryota</taxon>
        <taxon>Fungi</taxon>
        <taxon>Dikarya</taxon>
        <taxon>Basidiomycota</taxon>
        <taxon>Agaricomycotina</taxon>
        <taxon>Agaricomycetes</taxon>
        <taxon>Polyporales</taxon>
        <taxon>Polyporaceae</taxon>
        <taxon>Trametes</taxon>
    </lineage>
</organism>
<feature type="domain" description="Fungal-type protein kinase" evidence="2">
    <location>
        <begin position="113"/>
        <end position="175"/>
    </location>
</feature>
<name>A0A1M2VBQ2_TRAPU</name>
<gene>
    <name evidence="3" type="ORF">TRAPUB_4244</name>
</gene>
<feature type="compositionally biased region" description="Basic and acidic residues" evidence="1">
    <location>
        <begin position="317"/>
        <end position="327"/>
    </location>
</feature>
<dbReference type="PANTHER" id="PTHR38248:SF2">
    <property type="entry name" value="FUNK1 11"/>
    <property type="match status" value="1"/>
</dbReference>
<evidence type="ECO:0000256" key="1">
    <source>
        <dbReference type="SAM" id="MobiDB-lite"/>
    </source>
</evidence>
<dbReference type="STRING" id="154538.A0A1M2VBQ2"/>
<feature type="region of interest" description="Disordered" evidence="1">
    <location>
        <begin position="282"/>
        <end position="368"/>
    </location>
</feature>
<dbReference type="PANTHER" id="PTHR38248">
    <property type="entry name" value="FUNK1 6"/>
    <property type="match status" value="1"/>
</dbReference>
<feature type="compositionally biased region" description="Basic and acidic residues" evidence="1">
    <location>
        <begin position="334"/>
        <end position="348"/>
    </location>
</feature>
<reference evidence="3 4" key="1">
    <citation type="submission" date="2016-10" db="EMBL/GenBank/DDBJ databases">
        <title>Genome sequence of the basidiomycete white-rot fungus Trametes pubescens.</title>
        <authorList>
            <person name="Makela M.R."/>
            <person name="Granchi Z."/>
            <person name="Peng M."/>
            <person name="De Vries R.P."/>
            <person name="Grigoriev I."/>
            <person name="Riley R."/>
            <person name="Hilden K."/>
        </authorList>
    </citation>
    <scope>NUCLEOTIDE SEQUENCE [LARGE SCALE GENOMIC DNA]</scope>
    <source>
        <strain evidence="3 4">FBCC735</strain>
    </source>
</reference>
<dbReference type="Proteomes" id="UP000184267">
    <property type="component" value="Unassembled WGS sequence"/>
</dbReference>
<evidence type="ECO:0000313" key="4">
    <source>
        <dbReference type="Proteomes" id="UP000184267"/>
    </source>
</evidence>
<dbReference type="OrthoDB" id="3265188at2759"/>
<dbReference type="Pfam" id="PF17667">
    <property type="entry name" value="Pkinase_fungal"/>
    <property type="match status" value="1"/>
</dbReference>
<evidence type="ECO:0000313" key="3">
    <source>
        <dbReference type="EMBL" id="OJT04963.1"/>
    </source>
</evidence>
<dbReference type="InterPro" id="IPR040976">
    <property type="entry name" value="Pkinase_fungal"/>
</dbReference>
<feature type="compositionally biased region" description="Basic residues" evidence="1">
    <location>
        <begin position="359"/>
        <end position="368"/>
    </location>
</feature>
<dbReference type="EMBL" id="MNAD01001500">
    <property type="protein sequence ID" value="OJT04963.1"/>
    <property type="molecule type" value="Genomic_DNA"/>
</dbReference>
<proteinExistence type="predicted"/>
<evidence type="ECO:0000259" key="2">
    <source>
        <dbReference type="Pfam" id="PF17667"/>
    </source>
</evidence>
<dbReference type="AlphaFoldDB" id="A0A1M2VBQ2"/>
<accession>A0A1M2VBQ2</accession>